<accession>A0A239S737</accession>
<dbReference type="RefSeq" id="WP_039395085.1">
    <property type="nucleotide sequence ID" value="NZ_CABPRX010000001.1"/>
</dbReference>
<evidence type="ECO:0000256" key="1">
    <source>
        <dbReference type="SAM" id="MobiDB-lite"/>
    </source>
</evidence>
<reference evidence="3 4" key="1">
    <citation type="submission" date="2017-06" db="EMBL/GenBank/DDBJ databases">
        <authorList>
            <consortium name="Pathogen Informatics"/>
        </authorList>
    </citation>
    <scope>NUCLEOTIDE SEQUENCE [LARGE SCALE GENOMIC DNA]</scope>
    <source>
        <strain evidence="3 4">NCTC13161</strain>
    </source>
</reference>
<feature type="signal peptide" evidence="2">
    <location>
        <begin position="1"/>
        <end position="29"/>
    </location>
</feature>
<feature type="compositionally biased region" description="Low complexity" evidence="1">
    <location>
        <begin position="85"/>
        <end position="101"/>
    </location>
</feature>
<keyword evidence="2" id="KW-0732">Signal</keyword>
<protein>
    <recommendedName>
        <fullName evidence="5">Copper resistance protein B</fullName>
    </recommendedName>
</protein>
<feature type="region of interest" description="Disordered" evidence="1">
    <location>
        <begin position="85"/>
        <end position="161"/>
    </location>
</feature>
<evidence type="ECO:0000313" key="3">
    <source>
        <dbReference type="EMBL" id="SNU81265.1"/>
    </source>
</evidence>
<dbReference type="OrthoDB" id="8942485at2"/>
<feature type="chain" id="PRO_5011239380" description="Copper resistance protein B" evidence="2">
    <location>
        <begin position="30"/>
        <end position="161"/>
    </location>
</feature>
<proteinExistence type="predicted"/>
<gene>
    <name evidence="3" type="ORF">SAMEA4530655_00366</name>
</gene>
<organism evidence="3 4">
    <name type="scientific">Pandoraea sputorum</name>
    <dbReference type="NCBI Taxonomy" id="93222"/>
    <lineage>
        <taxon>Bacteria</taxon>
        <taxon>Pseudomonadati</taxon>
        <taxon>Pseudomonadota</taxon>
        <taxon>Betaproteobacteria</taxon>
        <taxon>Burkholderiales</taxon>
        <taxon>Burkholderiaceae</taxon>
        <taxon>Pandoraea</taxon>
    </lineage>
</organism>
<evidence type="ECO:0000313" key="4">
    <source>
        <dbReference type="Proteomes" id="UP000215126"/>
    </source>
</evidence>
<name>A0A239S737_9BURK</name>
<dbReference type="GeneID" id="88097669"/>
<dbReference type="EMBL" id="LT906435">
    <property type="protein sequence ID" value="SNU81265.1"/>
    <property type="molecule type" value="Genomic_DNA"/>
</dbReference>
<keyword evidence="4" id="KW-1185">Reference proteome</keyword>
<dbReference type="Proteomes" id="UP000215126">
    <property type="component" value="Chromosome 1"/>
</dbReference>
<sequence length="161" mass="16135">MMFLSFRRHALCVPVALSLWGASSLGAVAAEPATPMVASDDPASPDAPAGPLPADVLSDFVRPALSVATSDWRMVNASVSGMSGMSGMSGSGHDMPSHSGHAMNPPARTGHEAMGHAMPTAPSSAPVTPGHENMGHAMPMTSPPGVSVDPHAGHGGQGGLQ</sequence>
<evidence type="ECO:0000256" key="2">
    <source>
        <dbReference type="SAM" id="SignalP"/>
    </source>
</evidence>
<evidence type="ECO:0008006" key="5">
    <source>
        <dbReference type="Google" id="ProtNLM"/>
    </source>
</evidence>
<dbReference type="AlphaFoldDB" id="A0A239S737"/>